<dbReference type="InterPro" id="IPR007219">
    <property type="entry name" value="XnlR_reg_dom"/>
</dbReference>
<keyword evidence="4" id="KW-0805">Transcription regulation</keyword>
<feature type="region of interest" description="Disordered" evidence="8">
    <location>
        <begin position="549"/>
        <end position="569"/>
    </location>
</feature>
<evidence type="ECO:0000259" key="9">
    <source>
        <dbReference type="SMART" id="SM00906"/>
    </source>
</evidence>
<dbReference type="OrthoDB" id="9970124at2759"/>
<dbReference type="PANTHER" id="PTHR47782:SF12">
    <property type="entry name" value="ZN(II)2CYS6 TRANSCRIPTION FACTOR (EUROFUNG)"/>
    <property type="match status" value="1"/>
</dbReference>
<dbReference type="GO" id="GO:0008270">
    <property type="term" value="F:zinc ion binding"/>
    <property type="evidence" value="ECO:0007669"/>
    <property type="project" value="InterPro"/>
</dbReference>
<dbReference type="GO" id="GO:0000981">
    <property type="term" value="F:DNA-binding transcription factor activity, RNA polymerase II-specific"/>
    <property type="evidence" value="ECO:0007669"/>
    <property type="project" value="TreeGrafter"/>
</dbReference>
<dbReference type="InterPro" id="IPR052202">
    <property type="entry name" value="Yeast_MetPath_Reg"/>
</dbReference>
<keyword evidence="2" id="KW-0479">Metal-binding</keyword>
<keyword evidence="5" id="KW-0238">DNA-binding</keyword>
<comment type="subcellular location">
    <subcellularLocation>
        <location evidence="1">Nucleus</location>
    </subcellularLocation>
</comment>
<evidence type="ECO:0000256" key="2">
    <source>
        <dbReference type="ARBA" id="ARBA00022723"/>
    </source>
</evidence>
<evidence type="ECO:0000313" key="11">
    <source>
        <dbReference type="Proteomes" id="UP000256328"/>
    </source>
</evidence>
<feature type="region of interest" description="Disordered" evidence="8">
    <location>
        <begin position="20"/>
        <end position="49"/>
    </location>
</feature>
<keyword evidence="6" id="KW-0804">Transcription</keyword>
<dbReference type="SMART" id="SM00906">
    <property type="entry name" value="Fungal_trans"/>
    <property type="match status" value="2"/>
</dbReference>
<dbReference type="GO" id="GO:0043565">
    <property type="term" value="F:sequence-specific DNA binding"/>
    <property type="evidence" value="ECO:0007669"/>
    <property type="project" value="TreeGrafter"/>
</dbReference>
<evidence type="ECO:0000256" key="5">
    <source>
        <dbReference type="ARBA" id="ARBA00023125"/>
    </source>
</evidence>
<dbReference type="GO" id="GO:0045944">
    <property type="term" value="P:positive regulation of transcription by RNA polymerase II"/>
    <property type="evidence" value="ECO:0007669"/>
    <property type="project" value="TreeGrafter"/>
</dbReference>
<sequence>MSKEAAFKKIEALEAQLSAALNRAPSRSENQPTSSIPTRAPSPPQIAVPQHQNGQFADVVGFLTLGDNSGSEPAYVGSASGFSIARDLGQVVQETVWSKMVCSTSGLHPVNPDHVDIEKTKIPLPDDAIGLRTINAYFANVHIRFPFLNELEILDLHKRRHELVEHSTENSFGLFKVLMVYAIGAAILRITETYNDTSSEVFVQAALLFNSVDRNYPSFQGIEAMALLVIYNLRSSSSSAAWYMIGLAMRTAVDLGLHREAYYKALTPRTAQMRRRLFWTVYLLERSVAWSLGRPFSIGEQDIDAGLPVDLDDDNDVVLQSPQKVDAQHQPNLFPFLGSLQLMRIESQIQTKIYRVDKAASLLLSEVEPLLSSLKEFERSLPSLSPTIDDFLHMHWNNAIRLLLQPFISILDPEDQLLGTCIQASGKMCQLFKIMRQRDSFAYSGSLVNSIFMAGLTMCYCLFRSPDLWTTSVANDLRACSSALFVMAERSSGLKKYRDVLETVIGSAMDFVTETIATPGAKFPMKARKNTGDHRNLQAMQSLQASVQKAVEPPSHPHPYQPQVPSATSLSPLQHSLHQAHDMNNSMNQQSCPSGSFPAPEYLEAEPQHTCGLEPGMQPSRLFATPEELQAEARQLRWLQPGDSILEDPMPCPTLFDEEFWEADRFGLQMMNELLMSHEDTMPQ</sequence>
<name>A0A3D8QE57_9HELO</name>
<dbReference type="CDD" id="cd12148">
    <property type="entry name" value="fungal_TF_MHR"/>
    <property type="match status" value="1"/>
</dbReference>
<dbReference type="Pfam" id="PF04082">
    <property type="entry name" value="Fungal_trans"/>
    <property type="match status" value="1"/>
</dbReference>
<keyword evidence="7" id="KW-0539">Nucleus</keyword>
<feature type="domain" description="Xylanolytic transcriptional activator regulatory" evidence="9">
    <location>
        <begin position="74"/>
        <end position="129"/>
    </location>
</feature>
<evidence type="ECO:0000256" key="7">
    <source>
        <dbReference type="ARBA" id="ARBA00023242"/>
    </source>
</evidence>
<evidence type="ECO:0000256" key="3">
    <source>
        <dbReference type="ARBA" id="ARBA00022833"/>
    </source>
</evidence>
<dbReference type="PANTHER" id="PTHR47782">
    <property type="entry name" value="ZN(II)2CYS6 TRANSCRIPTION FACTOR (EUROFUNG)-RELATED"/>
    <property type="match status" value="1"/>
</dbReference>
<accession>A0A3D8QE57</accession>
<dbReference type="Proteomes" id="UP000256328">
    <property type="component" value="Unassembled WGS sequence"/>
</dbReference>
<proteinExistence type="predicted"/>
<keyword evidence="3" id="KW-0862">Zinc</keyword>
<evidence type="ECO:0000256" key="8">
    <source>
        <dbReference type="SAM" id="MobiDB-lite"/>
    </source>
</evidence>
<reference evidence="10 11" key="1">
    <citation type="journal article" date="2018" name="IMA Fungus">
        <title>IMA Genome-F 9: Draft genome sequence of Annulohypoxylon stygium, Aspergillus mulundensis, Berkeleyomyces basicola (syn. Thielaviopsis basicola), Ceratocystis smalleyi, two Cercospora beticola strains, Coleophoma cylindrospora, Fusarium fracticaudum, Phialophora cf. hyalina, and Morchella septimelata.</title>
        <authorList>
            <person name="Wingfield B.D."/>
            <person name="Bills G.F."/>
            <person name="Dong Y."/>
            <person name="Huang W."/>
            <person name="Nel W.J."/>
            <person name="Swalarsk-Parry B.S."/>
            <person name="Vaghefi N."/>
            <person name="Wilken P.M."/>
            <person name="An Z."/>
            <person name="de Beer Z.W."/>
            <person name="De Vos L."/>
            <person name="Chen L."/>
            <person name="Duong T.A."/>
            <person name="Gao Y."/>
            <person name="Hammerbacher A."/>
            <person name="Kikkert J.R."/>
            <person name="Li Y."/>
            <person name="Li H."/>
            <person name="Li K."/>
            <person name="Li Q."/>
            <person name="Liu X."/>
            <person name="Ma X."/>
            <person name="Naidoo K."/>
            <person name="Pethybridge S.J."/>
            <person name="Sun J."/>
            <person name="Steenkamp E.T."/>
            <person name="van der Nest M.A."/>
            <person name="van Wyk S."/>
            <person name="Wingfield M.J."/>
            <person name="Xiong C."/>
            <person name="Yue Q."/>
            <person name="Zhang X."/>
        </authorList>
    </citation>
    <scope>NUCLEOTIDE SEQUENCE [LARGE SCALE GENOMIC DNA]</scope>
    <source>
        <strain evidence="10 11">BP5796</strain>
    </source>
</reference>
<evidence type="ECO:0000313" key="10">
    <source>
        <dbReference type="EMBL" id="RDW60105.1"/>
    </source>
</evidence>
<feature type="domain" description="Xylanolytic transcriptional activator regulatory" evidence="9">
    <location>
        <begin position="241"/>
        <end position="314"/>
    </location>
</feature>
<protein>
    <recommendedName>
        <fullName evidence="9">Xylanolytic transcriptional activator regulatory domain-containing protein</fullName>
    </recommendedName>
</protein>
<dbReference type="GO" id="GO:0006351">
    <property type="term" value="P:DNA-templated transcription"/>
    <property type="evidence" value="ECO:0007669"/>
    <property type="project" value="InterPro"/>
</dbReference>
<organism evidence="10 11">
    <name type="scientific">Coleophoma crateriformis</name>
    <dbReference type="NCBI Taxonomy" id="565419"/>
    <lineage>
        <taxon>Eukaryota</taxon>
        <taxon>Fungi</taxon>
        <taxon>Dikarya</taxon>
        <taxon>Ascomycota</taxon>
        <taxon>Pezizomycotina</taxon>
        <taxon>Leotiomycetes</taxon>
        <taxon>Helotiales</taxon>
        <taxon>Dermateaceae</taxon>
        <taxon>Coleophoma</taxon>
    </lineage>
</organism>
<evidence type="ECO:0000256" key="4">
    <source>
        <dbReference type="ARBA" id="ARBA00023015"/>
    </source>
</evidence>
<comment type="caution">
    <text evidence="10">The sequence shown here is derived from an EMBL/GenBank/DDBJ whole genome shotgun (WGS) entry which is preliminary data.</text>
</comment>
<dbReference type="GO" id="GO:0005634">
    <property type="term" value="C:nucleus"/>
    <property type="evidence" value="ECO:0007669"/>
    <property type="project" value="UniProtKB-SubCell"/>
</dbReference>
<dbReference type="EMBL" id="PDLN01000019">
    <property type="protein sequence ID" value="RDW60105.1"/>
    <property type="molecule type" value="Genomic_DNA"/>
</dbReference>
<dbReference type="AlphaFoldDB" id="A0A3D8QE57"/>
<evidence type="ECO:0000256" key="6">
    <source>
        <dbReference type="ARBA" id="ARBA00023163"/>
    </source>
</evidence>
<feature type="compositionally biased region" description="Polar residues" evidence="8">
    <location>
        <begin position="25"/>
        <end position="37"/>
    </location>
</feature>
<evidence type="ECO:0000256" key="1">
    <source>
        <dbReference type="ARBA" id="ARBA00004123"/>
    </source>
</evidence>
<keyword evidence="11" id="KW-1185">Reference proteome</keyword>
<gene>
    <name evidence="10" type="ORF">BP5796_11711</name>
</gene>